<dbReference type="Pfam" id="PF06445">
    <property type="entry name" value="GyrI-like"/>
    <property type="match status" value="1"/>
</dbReference>
<keyword evidence="4" id="KW-1185">Reference proteome</keyword>
<dbReference type="InterPro" id="IPR029442">
    <property type="entry name" value="GyrI-like"/>
</dbReference>
<dbReference type="InterPro" id="IPR011256">
    <property type="entry name" value="Reg_factor_effector_dom_sf"/>
</dbReference>
<evidence type="ECO:0000313" key="3">
    <source>
        <dbReference type="EMBL" id="WCO02691.1"/>
    </source>
</evidence>
<reference evidence="3 4" key="1">
    <citation type="submission" date="2023-01" db="EMBL/GenBank/DDBJ databases">
        <title>Psychroserpens ponticola sp. nov., isolated from seawater.</title>
        <authorList>
            <person name="Kristyanto S."/>
            <person name="Jung J."/>
            <person name="Kim J.M."/>
            <person name="Jeon C.O."/>
        </authorList>
    </citation>
    <scope>NUCLEOTIDE SEQUENCE [LARGE SCALE GENOMIC DNA]</scope>
    <source>
        <strain evidence="3 4">MSW6</strain>
    </source>
</reference>
<name>A0ABY7S193_9FLAO</name>
<proteinExistence type="predicted"/>
<dbReference type="SUPFAM" id="SSF55136">
    <property type="entry name" value="Probable bacterial effector-binding domain"/>
    <property type="match status" value="1"/>
</dbReference>
<dbReference type="SUPFAM" id="SSF55961">
    <property type="entry name" value="Bet v1-like"/>
    <property type="match status" value="1"/>
</dbReference>
<feature type="domain" description="AraC effector-binding" evidence="2">
    <location>
        <begin position="181"/>
        <end position="339"/>
    </location>
</feature>
<evidence type="ECO:0000256" key="1">
    <source>
        <dbReference type="SAM" id="Phobius"/>
    </source>
</evidence>
<evidence type="ECO:0000313" key="4">
    <source>
        <dbReference type="Proteomes" id="UP001202717"/>
    </source>
</evidence>
<accession>A0ABY7S193</accession>
<dbReference type="Proteomes" id="UP001202717">
    <property type="component" value="Chromosome"/>
</dbReference>
<dbReference type="RefSeq" id="WP_249995457.1">
    <property type="nucleotide sequence ID" value="NZ_CP116221.1"/>
</dbReference>
<protein>
    <submittedName>
        <fullName evidence="3">GyrI-like domain-containing protein</fullName>
    </submittedName>
</protein>
<dbReference type="Pfam" id="PF10604">
    <property type="entry name" value="Polyketide_cyc2"/>
    <property type="match status" value="1"/>
</dbReference>
<evidence type="ECO:0000259" key="2">
    <source>
        <dbReference type="SMART" id="SM00871"/>
    </source>
</evidence>
<dbReference type="InterPro" id="IPR019587">
    <property type="entry name" value="Polyketide_cyclase/dehydratase"/>
</dbReference>
<sequence>MKAFKYILFLILILIIGLAIYIAVQPNSFEVKRTRTIQAPVAVVYNNIIDFKNWEAWSSWVEEKPETIITLSDTTNGIGGSYSWKDKDGVGTMKTIDTKRNTSITQEMQFGDFPKSDITWKLESNNDGSTEINWTISGKDLPFGFKMFSTFMGGMEKQIGPHFERGLEKLDSILVADMKKYSINIEGVTQHSGGFYLYNTTSCKMSNFKEKMQEMLPKVGAYALTNNISMAGKPFVMYHKWDTENDAVMFSCCIPTTSKIMANEADIITGQLEPFKTVKTVLKGDYANLQEAWDKTMAYIPAHSLEFTEAGPMLEVYLTDPMATPNPADWITEIYIAIK</sequence>
<dbReference type="InterPro" id="IPR023393">
    <property type="entry name" value="START-like_dom_sf"/>
</dbReference>
<dbReference type="CDD" id="cd07818">
    <property type="entry name" value="SRPBCC_1"/>
    <property type="match status" value="1"/>
</dbReference>
<dbReference type="EMBL" id="CP116221">
    <property type="protein sequence ID" value="WCO02691.1"/>
    <property type="molecule type" value="Genomic_DNA"/>
</dbReference>
<organism evidence="3 4">
    <name type="scientific">Psychroserpens ponticola</name>
    <dbReference type="NCBI Taxonomy" id="2932268"/>
    <lineage>
        <taxon>Bacteria</taxon>
        <taxon>Pseudomonadati</taxon>
        <taxon>Bacteroidota</taxon>
        <taxon>Flavobacteriia</taxon>
        <taxon>Flavobacteriales</taxon>
        <taxon>Flavobacteriaceae</taxon>
        <taxon>Psychroserpens</taxon>
    </lineage>
</organism>
<keyword evidence="1" id="KW-1133">Transmembrane helix</keyword>
<dbReference type="SMART" id="SM00871">
    <property type="entry name" value="AraC_E_bind"/>
    <property type="match status" value="1"/>
</dbReference>
<dbReference type="Gene3D" id="3.20.80.10">
    <property type="entry name" value="Regulatory factor, effector binding domain"/>
    <property type="match status" value="1"/>
</dbReference>
<keyword evidence="1" id="KW-0472">Membrane</keyword>
<feature type="transmembrane region" description="Helical" evidence="1">
    <location>
        <begin position="6"/>
        <end position="24"/>
    </location>
</feature>
<dbReference type="InterPro" id="IPR010499">
    <property type="entry name" value="AraC_E-bd"/>
</dbReference>
<keyword evidence="1" id="KW-0812">Transmembrane</keyword>
<gene>
    <name evidence="3" type="ORF">MUN68_004150</name>
</gene>
<dbReference type="Gene3D" id="3.30.530.20">
    <property type="match status" value="1"/>
</dbReference>